<evidence type="ECO:0000259" key="5">
    <source>
        <dbReference type="PROSITE" id="PS50173"/>
    </source>
</evidence>
<dbReference type="SUPFAM" id="SSF56672">
    <property type="entry name" value="DNA/RNA polymerases"/>
    <property type="match status" value="1"/>
</dbReference>
<dbReference type="Pfam" id="PF11799">
    <property type="entry name" value="IMS_C"/>
    <property type="match status" value="1"/>
</dbReference>
<dbReference type="InterPro" id="IPR001126">
    <property type="entry name" value="UmuC"/>
</dbReference>
<organism evidence="6 7">
    <name type="scientific">Paraburkholderia ferrariae</name>
    <dbReference type="NCBI Taxonomy" id="386056"/>
    <lineage>
        <taxon>Bacteria</taxon>
        <taxon>Pseudomonadati</taxon>
        <taxon>Pseudomonadota</taxon>
        <taxon>Betaproteobacteria</taxon>
        <taxon>Burkholderiales</taxon>
        <taxon>Burkholderiaceae</taxon>
        <taxon>Paraburkholderia</taxon>
    </lineage>
</organism>
<feature type="domain" description="UmuC" evidence="5">
    <location>
        <begin position="1"/>
        <end position="119"/>
    </location>
</feature>
<reference evidence="6 7" key="1">
    <citation type="submission" date="2024-01" db="EMBL/GenBank/DDBJ databases">
        <title>The diversity of rhizobia nodulating Mimosa spp. in eleven states of Brazil covering several biomes is determined by host plant, location, and edaphic factors.</title>
        <authorList>
            <person name="Rouws L."/>
            <person name="Barauna A."/>
            <person name="Beukes C."/>
            <person name="De Faria S.M."/>
            <person name="Gross E."/>
            <person name="Dos Reis Junior F.B."/>
            <person name="Simon M."/>
            <person name="Maluk M."/>
            <person name="Odee D.W."/>
            <person name="Kenicer G."/>
            <person name="Young J.P.W."/>
            <person name="Reis V.M."/>
            <person name="Zilli J."/>
            <person name="James E.K."/>
        </authorList>
    </citation>
    <scope>NUCLEOTIDE SEQUENCE [LARGE SCALE GENOMIC DNA]</scope>
    <source>
        <strain evidence="6 7">JPY167</strain>
    </source>
</reference>
<keyword evidence="7" id="KW-1185">Reference proteome</keyword>
<keyword evidence="3" id="KW-0239">DNA-directed DNA polymerase</keyword>
<sequence length="298" mass="32860">EFAPDAILLPTDFDSYRRYSRLFKDAAHTFTDQIEDRGIDEIYIDLTDVEGESRDLGNRIKAAVRQATSLTCSIAIAPNKLLAKIGSDLDKPDGLTILSMADLETRIWPLAAKKVNGIGPRANERLASIRIVTVGELAAADPGLLQEHFGRTYAAWLARISRGLDERAVVVSSEPKSMSRETTFERDMHVSRDRAILTPALTRLCERVAEDLQRKGYGGRTVGLKIKFADFKIVTRDLSLPEPVADAAAIHRAVGECLKRVPLDRRIRLIGVRIGSLDRATGDAPASTPAQSELPFDR</sequence>
<dbReference type="CDD" id="cd03586">
    <property type="entry name" value="PolY_Pol_IV_kappa"/>
    <property type="match status" value="1"/>
</dbReference>
<evidence type="ECO:0000256" key="3">
    <source>
        <dbReference type="ARBA" id="ARBA00022932"/>
    </source>
</evidence>
<proteinExistence type="inferred from homology"/>
<dbReference type="InterPro" id="IPR036775">
    <property type="entry name" value="DNA_pol_Y-fam_lit_finger_sf"/>
</dbReference>
<dbReference type="InterPro" id="IPR017961">
    <property type="entry name" value="DNA_pol_Y-fam_little_finger"/>
</dbReference>
<comment type="similarity">
    <text evidence="1">Belongs to the DNA polymerase type-Y family.</text>
</comment>
<dbReference type="EMBL" id="JAYMRV010000013">
    <property type="protein sequence ID" value="MEM5425783.1"/>
    <property type="molecule type" value="Genomic_DNA"/>
</dbReference>
<evidence type="ECO:0000313" key="7">
    <source>
        <dbReference type="Proteomes" id="UP001489897"/>
    </source>
</evidence>
<dbReference type="Gene3D" id="1.10.150.20">
    <property type="entry name" value="5' to 3' exonuclease, C-terminal subdomain"/>
    <property type="match status" value="1"/>
</dbReference>
<keyword evidence="6" id="KW-0808">Transferase</keyword>
<dbReference type="RefSeq" id="WP_342949632.1">
    <property type="nucleotide sequence ID" value="NZ_JAYMRV010000013.1"/>
</dbReference>
<feature type="region of interest" description="Disordered" evidence="4">
    <location>
        <begin position="279"/>
        <end position="298"/>
    </location>
</feature>
<dbReference type="InterPro" id="IPR022880">
    <property type="entry name" value="DNApol_IV"/>
</dbReference>
<evidence type="ECO:0000313" key="6">
    <source>
        <dbReference type="EMBL" id="MEM5425783.1"/>
    </source>
</evidence>
<keyword evidence="6" id="KW-0548">Nucleotidyltransferase</keyword>
<dbReference type="GO" id="GO:0003887">
    <property type="term" value="F:DNA-directed DNA polymerase activity"/>
    <property type="evidence" value="ECO:0007669"/>
    <property type="project" value="UniProtKB-EC"/>
</dbReference>
<keyword evidence="2" id="KW-0515">Mutator protein</keyword>
<dbReference type="PROSITE" id="PS50173">
    <property type="entry name" value="UMUC"/>
    <property type="match status" value="1"/>
</dbReference>
<dbReference type="Gene3D" id="3.30.70.270">
    <property type="match status" value="1"/>
</dbReference>
<dbReference type="InterPro" id="IPR043128">
    <property type="entry name" value="Rev_trsase/Diguanyl_cyclase"/>
</dbReference>
<name>A0ABU9S1U3_9BURK</name>
<evidence type="ECO:0000256" key="1">
    <source>
        <dbReference type="ARBA" id="ARBA00010945"/>
    </source>
</evidence>
<gene>
    <name evidence="6" type="ORF">VSR73_32590</name>
</gene>
<dbReference type="Pfam" id="PF00817">
    <property type="entry name" value="IMS"/>
    <property type="match status" value="1"/>
</dbReference>
<dbReference type="InterPro" id="IPR043502">
    <property type="entry name" value="DNA/RNA_pol_sf"/>
</dbReference>
<dbReference type="InterPro" id="IPR050116">
    <property type="entry name" value="DNA_polymerase-Y"/>
</dbReference>
<evidence type="ECO:0000256" key="4">
    <source>
        <dbReference type="SAM" id="MobiDB-lite"/>
    </source>
</evidence>
<dbReference type="SUPFAM" id="SSF100879">
    <property type="entry name" value="Lesion bypass DNA polymerase (Y-family), little finger domain"/>
    <property type="match status" value="1"/>
</dbReference>
<dbReference type="PANTHER" id="PTHR11076">
    <property type="entry name" value="DNA REPAIR POLYMERASE UMUC / TRANSFERASE FAMILY MEMBER"/>
    <property type="match status" value="1"/>
</dbReference>
<dbReference type="Gene3D" id="3.30.1490.100">
    <property type="entry name" value="DNA polymerase, Y-family, little finger domain"/>
    <property type="match status" value="1"/>
</dbReference>
<protein>
    <submittedName>
        <fullName evidence="6">DNA polymerase IV</fullName>
        <ecNumber evidence="6">2.7.7.7</ecNumber>
    </submittedName>
</protein>
<feature type="non-terminal residue" evidence="6">
    <location>
        <position position="1"/>
    </location>
</feature>
<accession>A0ABU9S1U3</accession>
<dbReference type="Proteomes" id="UP001489897">
    <property type="component" value="Unassembled WGS sequence"/>
</dbReference>
<evidence type="ECO:0000256" key="2">
    <source>
        <dbReference type="ARBA" id="ARBA00022457"/>
    </source>
</evidence>
<comment type="caution">
    <text evidence="6">The sequence shown here is derived from an EMBL/GenBank/DDBJ whole genome shotgun (WGS) entry which is preliminary data.</text>
</comment>
<dbReference type="PANTHER" id="PTHR11076:SF33">
    <property type="entry name" value="DNA POLYMERASE KAPPA"/>
    <property type="match status" value="1"/>
</dbReference>
<dbReference type="EC" id="2.7.7.7" evidence="6"/>